<dbReference type="Proteomes" id="UP000323067">
    <property type="component" value="Chromosome vii"/>
</dbReference>
<evidence type="ECO:0000313" key="2">
    <source>
        <dbReference type="Proteomes" id="UP000323067"/>
    </source>
</evidence>
<gene>
    <name evidence="1" type="ORF">A9K55_007875</name>
</gene>
<accession>A0A2H4SG67</accession>
<dbReference type="VEuPathDB" id="FungiDB:A9K55_007875"/>
<evidence type="ECO:0000313" key="1">
    <source>
        <dbReference type="EMBL" id="ATY62098.1"/>
    </source>
</evidence>
<reference evidence="1 2" key="1">
    <citation type="journal article" date="2017" name="BMC Genomics">
        <title>Chromosome level assembly and secondary metabolite potential of the parasitic fungus Cordyceps militaris.</title>
        <authorList>
            <person name="Kramer G.J."/>
            <person name="Nodwell J.R."/>
        </authorList>
    </citation>
    <scope>NUCLEOTIDE SEQUENCE [LARGE SCALE GENOMIC DNA]</scope>
    <source>
        <strain evidence="1 2">ATCC 34164</strain>
    </source>
</reference>
<proteinExistence type="predicted"/>
<protein>
    <submittedName>
        <fullName evidence="1">Uncharacterized protein</fullName>
    </submittedName>
</protein>
<name>A0A2H4SG67_CORMI</name>
<dbReference type="EMBL" id="CP023324">
    <property type="protein sequence ID" value="ATY62098.1"/>
    <property type="molecule type" value="Genomic_DNA"/>
</dbReference>
<sequence>MAATKVVRFPARFIVPDGSPASWRNITSPPRPFLLCYWAAEDLAHPRASWQERKTRQHSHLSSACLQTDIC</sequence>
<organism evidence="1 2">
    <name type="scientific">Cordyceps militaris</name>
    <name type="common">Caterpillar fungus</name>
    <name type="synonym">Clavaria militaris</name>
    <dbReference type="NCBI Taxonomy" id="73501"/>
    <lineage>
        <taxon>Eukaryota</taxon>
        <taxon>Fungi</taxon>
        <taxon>Dikarya</taxon>
        <taxon>Ascomycota</taxon>
        <taxon>Pezizomycotina</taxon>
        <taxon>Sordariomycetes</taxon>
        <taxon>Hypocreomycetidae</taxon>
        <taxon>Hypocreales</taxon>
        <taxon>Cordycipitaceae</taxon>
        <taxon>Cordyceps</taxon>
    </lineage>
</organism>
<dbReference type="AlphaFoldDB" id="A0A2H4SG67"/>